<evidence type="ECO:0000256" key="11">
    <source>
        <dbReference type="ARBA" id="ARBA00023303"/>
    </source>
</evidence>
<sequence>MNIFLGGHFFFYGHQALQFTGLLEPGFKLFPGVAICEIFTYERGVPQGLTIMCLLPINILNSKIYAFLWFWFVFLFIVSCCALVCRCAFFLSPWFRKASLAYGKRHLDKKQLQAVVSQTSAVDCFLLYLISRNIGSLKFKEVVSRLAKEDLGVEKFSEDDENTLM</sequence>
<comment type="function">
    <text evidence="12">Structural component of the gap junctions.</text>
</comment>
<dbReference type="Pfam" id="PF00876">
    <property type="entry name" value="Innexin"/>
    <property type="match status" value="1"/>
</dbReference>
<keyword evidence="11 12" id="KW-0407">Ion channel</keyword>
<gene>
    <name evidence="12" type="primary">inx</name>
    <name evidence="13" type="ORF">JTE90_010197</name>
</gene>
<protein>
    <recommendedName>
        <fullName evidence="12">Innexin</fullName>
    </recommendedName>
</protein>
<dbReference type="InterPro" id="IPR000990">
    <property type="entry name" value="Innexin"/>
</dbReference>
<dbReference type="GO" id="GO:0005886">
    <property type="term" value="C:plasma membrane"/>
    <property type="evidence" value="ECO:0007669"/>
    <property type="project" value="UniProtKB-SubCell"/>
</dbReference>
<keyword evidence="14" id="KW-1185">Reference proteome</keyword>
<evidence type="ECO:0000256" key="5">
    <source>
        <dbReference type="ARBA" id="ARBA00022692"/>
    </source>
</evidence>
<feature type="transmembrane region" description="Helical" evidence="12">
    <location>
        <begin position="64"/>
        <end position="91"/>
    </location>
</feature>
<dbReference type="PANTHER" id="PTHR11893:SF36">
    <property type="entry name" value="INNEXIN-5"/>
    <property type="match status" value="1"/>
</dbReference>
<proteinExistence type="inferred from homology"/>
<evidence type="ECO:0000256" key="10">
    <source>
        <dbReference type="ARBA" id="ARBA00023136"/>
    </source>
</evidence>
<evidence type="ECO:0000256" key="2">
    <source>
        <dbReference type="ARBA" id="ARBA00004651"/>
    </source>
</evidence>
<comment type="caution">
    <text evidence="12">Lacks conserved residue(s) required for the propagation of feature annotation.</text>
</comment>
<keyword evidence="10 12" id="KW-0472">Membrane</keyword>
<evidence type="ECO:0000256" key="4">
    <source>
        <dbReference type="ARBA" id="ARBA00022475"/>
    </source>
</evidence>
<evidence type="ECO:0000256" key="9">
    <source>
        <dbReference type="ARBA" id="ARBA00023065"/>
    </source>
</evidence>
<evidence type="ECO:0000256" key="3">
    <source>
        <dbReference type="ARBA" id="ARBA00022448"/>
    </source>
</evidence>
<name>A0AAV6UIB9_9ARAC</name>
<evidence type="ECO:0000256" key="7">
    <source>
        <dbReference type="ARBA" id="ARBA00022949"/>
    </source>
</evidence>
<reference evidence="13 14" key="1">
    <citation type="journal article" date="2022" name="Nat. Ecol. Evol.">
        <title>A masculinizing supergene underlies an exaggerated male reproductive morph in a spider.</title>
        <authorList>
            <person name="Hendrickx F."/>
            <person name="De Corte Z."/>
            <person name="Sonet G."/>
            <person name="Van Belleghem S.M."/>
            <person name="Kostlbacher S."/>
            <person name="Vangestel C."/>
        </authorList>
    </citation>
    <scope>NUCLEOTIDE SEQUENCE [LARGE SCALE GENOMIC DNA]</scope>
    <source>
        <strain evidence="13">W744_W776</strain>
    </source>
</reference>
<dbReference type="PROSITE" id="PS51013">
    <property type="entry name" value="PANNEXIN"/>
    <property type="match status" value="1"/>
</dbReference>
<dbReference type="EMBL" id="JAFNEN010000385">
    <property type="protein sequence ID" value="KAG8184155.1"/>
    <property type="molecule type" value="Genomic_DNA"/>
</dbReference>
<keyword evidence="8 12" id="KW-1133">Transmembrane helix</keyword>
<evidence type="ECO:0000256" key="6">
    <source>
        <dbReference type="ARBA" id="ARBA00022868"/>
    </source>
</evidence>
<comment type="similarity">
    <text evidence="12">Belongs to the pannexin family.</text>
</comment>
<evidence type="ECO:0000313" key="14">
    <source>
        <dbReference type="Proteomes" id="UP000827092"/>
    </source>
</evidence>
<keyword evidence="9 12" id="KW-0406">Ion transport</keyword>
<organism evidence="13 14">
    <name type="scientific">Oedothorax gibbosus</name>
    <dbReference type="NCBI Taxonomy" id="931172"/>
    <lineage>
        <taxon>Eukaryota</taxon>
        <taxon>Metazoa</taxon>
        <taxon>Ecdysozoa</taxon>
        <taxon>Arthropoda</taxon>
        <taxon>Chelicerata</taxon>
        <taxon>Arachnida</taxon>
        <taxon>Araneae</taxon>
        <taxon>Araneomorphae</taxon>
        <taxon>Entelegynae</taxon>
        <taxon>Araneoidea</taxon>
        <taxon>Linyphiidae</taxon>
        <taxon>Erigoninae</taxon>
        <taxon>Oedothorax</taxon>
    </lineage>
</organism>
<evidence type="ECO:0000313" key="13">
    <source>
        <dbReference type="EMBL" id="KAG8184155.1"/>
    </source>
</evidence>
<comment type="subcellular location">
    <subcellularLocation>
        <location evidence="1">Cell junction</location>
        <location evidence="1">Gap junction</location>
    </subcellularLocation>
    <subcellularLocation>
        <location evidence="2 12">Cell membrane</location>
        <topology evidence="2 12">Multi-pass membrane protein</topology>
    </subcellularLocation>
</comment>
<evidence type="ECO:0000256" key="8">
    <source>
        <dbReference type="ARBA" id="ARBA00022989"/>
    </source>
</evidence>
<keyword evidence="4" id="KW-1003">Cell membrane</keyword>
<accession>A0AAV6UIB9</accession>
<keyword evidence="5 12" id="KW-0812">Transmembrane</keyword>
<evidence type="ECO:0000256" key="1">
    <source>
        <dbReference type="ARBA" id="ARBA00004610"/>
    </source>
</evidence>
<evidence type="ECO:0000256" key="12">
    <source>
        <dbReference type="RuleBase" id="RU010713"/>
    </source>
</evidence>
<keyword evidence="3 12" id="KW-0813">Transport</keyword>
<keyword evidence="7" id="KW-0965">Cell junction</keyword>
<dbReference type="GO" id="GO:0005243">
    <property type="term" value="F:gap junction channel activity"/>
    <property type="evidence" value="ECO:0007669"/>
    <property type="project" value="TreeGrafter"/>
</dbReference>
<dbReference type="GO" id="GO:0034220">
    <property type="term" value="P:monoatomic ion transmembrane transport"/>
    <property type="evidence" value="ECO:0007669"/>
    <property type="project" value="UniProtKB-KW"/>
</dbReference>
<dbReference type="PANTHER" id="PTHR11893">
    <property type="entry name" value="INNEXIN"/>
    <property type="match status" value="1"/>
</dbReference>
<dbReference type="AlphaFoldDB" id="A0AAV6UIB9"/>
<dbReference type="Proteomes" id="UP000827092">
    <property type="component" value="Unassembled WGS sequence"/>
</dbReference>
<comment type="caution">
    <text evidence="13">The sequence shown here is derived from an EMBL/GenBank/DDBJ whole genome shotgun (WGS) entry which is preliminary data.</text>
</comment>
<keyword evidence="6" id="KW-0303">Gap junction</keyword>
<dbReference type="GO" id="GO:0005921">
    <property type="term" value="C:gap junction"/>
    <property type="evidence" value="ECO:0007669"/>
    <property type="project" value="UniProtKB-SubCell"/>
</dbReference>